<feature type="transmembrane region" description="Helical" evidence="2">
    <location>
        <begin position="7"/>
        <end position="30"/>
    </location>
</feature>
<evidence type="ECO:0000313" key="3">
    <source>
        <dbReference type="EMBL" id="CAL8146664.1"/>
    </source>
</evidence>
<dbReference type="EMBL" id="CAXLJM020000164">
    <property type="protein sequence ID" value="CAL8146664.1"/>
    <property type="molecule type" value="Genomic_DNA"/>
</dbReference>
<protein>
    <submittedName>
        <fullName evidence="3">Uncharacterized protein</fullName>
    </submittedName>
</protein>
<reference evidence="3 4" key="1">
    <citation type="submission" date="2024-08" db="EMBL/GenBank/DDBJ databases">
        <authorList>
            <person name="Cucini C."/>
            <person name="Frati F."/>
        </authorList>
    </citation>
    <scope>NUCLEOTIDE SEQUENCE [LARGE SCALE GENOMIC DNA]</scope>
</reference>
<feature type="transmembrane region" description="Helical" evidence="2">
    <location>
        <begin position="79"/>
        <end position="99"/>
    </location>
</feature>
<accession>A0ABP1S8U1</accession>
<keyword evidence="2" id="KW-0472">Membrane</keyword>
<comment type="caution">
    <text evidence="3">The sequence shown here is derived from an EMBL/GenBank/DDBJ whole genome shotgun (WGS) entry which is preliminary data.</text>
</comment>
<keyword evidence="2" id="KW-1133">Transmembrane helix</keyword>
<dbReference type="Proteomes" id="UP001642540">
    <property type="component" value="Unassembled WGS sequence"/>
</dbReference>
<name>A0ABP1S8U1_9HEXA</name>
<feature type="region of interest" description="Disordered" evidence="1">
    <location>
        <begin position="111"/>
        <end position="132"/>
    </location>
</feature>
<evidence type="ECO:0000256" key="2">
    <source>
        <dbReference type="SAM" id="Phobius"/>
    </source>
</evidence>
<keyword evidence="4" id="KW-1185">Reference proteome</keyword>
<keyword evidence="2" id="KW-0812">Transmembrane</keyword>
<organism evidence="3 4">
    <name type="scientific">Orchesella dallaii</name>
    <dbReference type="NCBI Taxonomy" id="48710"/>
    <lineage>
        <taxon>Eukaryota</taxon>
        <taxon>Metazoa</taxon>
        <taxon>Ecdysozoa</taxon>
        <taxon>Arthropoda</taxon>
        <taxon>Hexapoda</taxon>
        <taxon>Collembola</taxon>
        <taxon>Entomobryomorpha</taxon>
        <taxon>Entomobryoidea</taxon>
        <taxon>Orchesellidae</taxon>
        <taxon>Orchesellinae</taxon>
        <taxon>Orchesella</taxon>
    </lineage>
</organism>
<proteinExistence type="predicted"/>
<gene>
    <name evidence="3" type="ORF">ODALV1_LOCUS30890</name>
</gene>
<evidence type="ECO:0000313" key="4">
    <source>
        <dbReference type="Proteomes" id="UP001642540"/>
    </source>
</evidence>
<evidence type="ECO:0000256" key="1">
    <source>
        <dbReference type="SAM" id="MobiDB-lite"/>
    </source>
</evidence>
<sequence>MIKSFLVGLYSFSSVPNTLIVLIIVFGSSISLGQAQNSPDCINYSINATTGRLECTEKIYIDVDDSNVSSDNSNDIGPIKTFVLVVNILAWMCFVIRCYTSLRRDDAEVNSSAVPEEMSTPPPEVIVDPELPQYEPPPSYNEYVINVNNSDIRKL</sequence>